<accession>A0A2M4B0J0</accession>
<evidence type="ECO:0000313" key="1">
    <source>
        <dbReference type="EMBL" id="MBW46563.1"/>
    </source>
</evidence>
<reference evidence="1" key="1">
    <citation type="submission" date="2018-01" db="EMBL/GenBank/DDBJ databases">
        <title>An insight into the sialome of Amazonian anophelines.</title>
        <authorList>
            <person name="Ribeiro J.M."/>
            <person name="Scarpassa V."/>
            <person name="Calvo E."/>
        </authorList>
    </citation>
    <scope>NUCLEOTIDE SEQUENCE</scope>
    <source>
        <tissue evidence="1">Salivary glands</tissue>
    </source>
</reference>
<dbReference type="EMBL" id="GGFK01013242">
    <property type="protein sequence ID" value="MBW46563.1"/>
    <property type="molecule type" value="Transcribed_RNA"/>
</dbReference>
<protein>
    <submittedName>
        <fullName evidence="1">Putative secreted protein</fullName>
    </submittedName>
</protein>
<sequence length="69" mass="7691">MKFSIPCGHPIIALTPRLVLSLTMYLRSSSFSSTLFGNLLIRCSLLVNPLITWYCNALILGSNELLHLI</sequence>
<name>A0A2M4B0J0_9DIPT</name>
<proteinExistence type="predicted"/>
<organism evidence="1">
    <name type="scientific">Anopheles triannulatus</name>
    <dbReference type="NCBI Taxonomy" id="58253"/>
    <lineage>
        <taxon>Eukaryota</taxon>
        <taxon>Metazoa</taxon>
        <taxon>Ecdysozoa</taxon>
        <taxon>Arthropoda</taxon>
        <taxon>Hexapoda</taxon>
        <taxon>Insecta</taxon>
        <taxon>Pterygota</taxon>
        <taxon>Neoptera</taxon>
        <taxon>Endopterygota</taxon>
        <taxon>Diptera</taxon>
        <taxon>Nematocera</taxon>
        <taxon>Culicoidea</taxon>
        <taxon>Culicidae</taxon>
        <taxon>Anophelinae</taxon>
        <taxon>Anopheles</taxon>
    </lineage>
</organism>
<dbReference type="AlphaFoldDB" id="A0A2M4B0J0"/>